<dbReference type="AlphaFoldDB" id="A0A165ACX9"/>
<dbReference type="RefSeq" id="XP_018185825.1">
    <property type="nucleotide sequence ID" value="XM_018331280.1"/>
</dbReference>
<name>A0A165ACX9_XYLHT</name>
<dbReference type="InParanoid" id="A0A165ACX9"/>
<evidence type="ECO:0000313" key="1">
    <source>
        <dbReference type="EMBL" id="KZF20270.1"/>
    </source>
</evidence>
<dbReference type="EMBL" id="KV407463">
    <property type="protein sequence ID" value="KZF20270.1"/>
    <property type="molecule type" value="Genomic_DNA"/>
</dbReference>
<reference evidence="1 2" key="1">
    <citation type="journal article" date="2016" name="Fungal Biol.">
        <title>The genome of Xylona heveae provides a window into fungal endophytism.</title>
        <authorList>
            <person name="Gazis R."/>
            <person name="Kuo A."/>
            <person name="Riley R."/>
            <person name="LaButti K."/>
            <person name="Lipzen A."/>
            <person name="Lin J."/>
            <person name="Amirebrahimi M."/>
            <person name="Hesse C.N."/>
            <person name="Spatafora J.W."/>
            <person name="Henrissat B."/>
            <person name="Hainaut M."/>
            <person name="Grigoriev I.V."/>
            <person name="Hibbett D.S."/>
        </authorList>
    </citation>
    <scope>NUCLEOTIDE SEQUENCE [LARGE SCALE GENOMIC DNA]</scope>
    <source>
        <strain evidence="1 2">TC161</strain>
    </source>
</reference>
<evidence type="ECO:0000313" key="2">
    <source>
        <dbReference type="Proteomes" id="UP000076632"/>
    </source>
</evidence>
<protein>
    <submittedName>
        <fullName evidence="1">Uncharacterized protein</fullName>
    </submittedName>
</protein>
<accession>A0A165ACX9</accession>
<dbReference type="Proteomes" id="UP000076632">
    <property type="component" value="Unassembled WGS sequence"/>
</dbReference>
<organism evidence="1 2">
    <name type="scientific">Xylona heveae (strain CBS 132557 / TC161)</name>
    <dbReference type="NCBI Taxonomy" id="1328760"/>
    <lineage>
        <taxon>Eukaryota</taxon>
        <taxon>Fungi</taxon>
        <taxon>Dikarya</taxon>
        <taxon>Ascomycota</taxon>
        <taxon>Pezizomycotina</taxon>
        <taxon>Xylonomycetes</taxon>
        <taxon>Xylonales</taxon>
        <taxon>Xylonaceae</taxon>
        <taxon>Xylona</taxon>
    </lineage>
</organism>
<dbReference type="OrthoDB" id="5368615at2759"/>
<keyword evidence="2" id="KW-1185">Reference proteome</keyword>
<sequence length="177" mass="19871">MNIFAEAVANGDAVKVKPDQQRIINFIERDTSLCIGTSDLTGCTVIAIVSDRAAIVGHINKHPARNGKDLNELQAAARIYEKRVNNVLDLFLENEKFFPIRDSQTKIIIAIYEGKQSAPFLRDMIDNCLETTVLEYANIAYIQPGSGHYGDNIEKVFFVDGRGEKPIVFVEEREVRL</sequence>
<gene>
    <name evidence="1" type="ORF">L228DRAFT_240809</name>
</gene>
<dbReference type="GeneID" id="28896417"/>
<proteinExistence type="predicted"/>